<dbReference type="Pfam" id="PF21900">
    <property type="entry name" value="DUF6920"/>
    <property type="match status" value="1"/>
</dbReference>
<feature type="transmembrane region" description="Helical" evidence="1">
    <location>
        <begin position="100"/>
        <end position="117"/>
    </location>
</feature>
<gene>
    <name evidence="2" type="ORF">SAMN06296052_11597</name>
</gene>
<name>A0A239I208_9BACT</name>
<evidence type="ECO:0000256" key="1">
    <source>
        <dbReference type="SAM" id="Phobius"/>
    </source>
</evidence>
<dbReference type="RefSeq" id="WP_089320298.1">
    <property type="nucleotide sequence ID" value="NZ_FZOQ01000015.1"/>
</dbReference>
<evidence type="ECO:0000313" key="3">
    <source>
        <dbReference type="Proteomes" id="UP000198432"/>
    </source>
</evidence>
<reference evidence="3" key="1">
    <citation type="submission" date="2017-06" db="EMBL/GenBank/DDBJ databases">
        <authorList>
            <person name="Varghese N."/>
            <person name="Submissions S."/>
        </authorList>
    </citation>
    <scope>NUCLEOTIDE SEQUENCE [LARGE SCALE GENOMIC DNA]</scope>
    <source>
        <strain evidence="3">NKM1</strain>
    </source>
</reference>
<protein>
    <submittedName>
        <fullName evidence="2">Uncharacterized protein</fullName>
    </submittedName>
</protein>
<evidence type="ECO:0000313" key="2">
    <source>
        <dbReference type="EMBL" id="SNS87559.1"/>
    </source>
</evidence>
<keyword evidence="3" id="KW-1185">Reference proteome</keyword>
<dbReference type="OrthoDB" id="9786534at2"/>
<accession>A0A239I208</accession>
<proteinExistence type="predicted"/>
<organism evidence="2 3">
    <name type="scientific">Pontibacter ummariensis</name>
    <dbReference type="NCBI Taxonomy" id="1610492"/>
    <lineage>
        <taxon>Bacteria</taxon>
        <taxon>Pseudomonadati</taxon>
        <taxon>Bacteroidota</taxon>
        <taxon>Cytophagia</taxon>
        <taxon>Cytophagales</taxon>
        <taxon>Hymenobacteraceae</taxon>
        <taxon>Pontibacter</taxon>
    </lineage>
</organism>
<dbReference type="Proteomes" id="UP000198432">
    <property type="component" value="Unassembled WGS sequence"/>
</dbReference>
<feature type="transmembrane region" description="Helical" evidence="1">
    <location>
        <begin position="48"/>
        <end position="69"/>
    </location>
</feature>
<keyword evidence="1" id="KW-0812">Transmembrane</keyword>
<feature type="transmembrane region" description="Helical" evidence="1">
    <location>
        <begin position="74"/>
        <end position="94"/>
    </location>
</feature>
<keyword evidence="1" id="KW-1133">Transmembrane helix</keyword>
<dbReference type="EMBL" id="FZOQ01000015">
    <property type="protein sequence ID" value="SNS87559.1"/>
    <property type="molecule type" value="Genomic_DNA"/>
</dbReference>
<sequence>MVRIVFSLLLVIHGLTHLLGFLNAWHLAAEDPINTDTLLRLQHAPLEVVGLAWGLSCVLFLAAALLFLLKKDWWWMMGLAAVLLSQLLIIACWADARYGTVANGIIMFSVLLAYGAWRFHRMVAAEVRAFYQPVPQKQEVLTEGMLLRLPPAVQKWLQRSSVVGQESIQAVQLKQTGEMRTKPNGAWMPVNAEQYVTVDTPGFLWVADVKAAPYLHLYGRDKYEEGRGHMLIKLLALFSVADAKGPETDQGSLLRYLAEMVWYPTAALCRYISWEGIDATTAKATMRYGAITAAGVFKFTEEGDVKSFQAQRYYSRKGGATLESWHVAIEGNSFRSFQGIRVPTRAAVTWQLLTGDFTWYRLQISDIAYNHRADASISREDKATPEAV</sequence>
<dbReference type="AlphaFoldDB" id="A0A239I208"/>
<keyword evidence="1" id="KW-0472">Membrane</keyword>
<dbReference type="InterPro" id="IPR054213">
    <property type="entry name" value="DUF6920"/>
</dbReference>